<evidence type="ECO:0000313" key="3">
    <source>
        <dbReference type="Proteomes" id="UP001206483"/>
    </source>
</evidence>
<dbReference type="PANTHER" id="PTHR35585">
    <property type="entry name" value="HHE DOMAIN PROTEIN (AFU_ORTHOLOGUE AFUA_4G00730)"/>
    <property type="match status" value="1"/>
</dbReference>
<dbReference type="Gene3D" id="1.20.120.520">
    <property type="entry name" value="nmb1532 protein domain like"/>
    <property type="match status" value="1"/>
</dbReference>
<dbReference type="Pfam" id="PF01814">
    <property type="entry name" value="Hemerythrin"/>
    <property type="match status" value="1"/>
</dbReference>
<reference evidence="2 3" key="1">
    <citation type="submission" date="2022-06" db="EMBL/GenBank/DDBJ databases">
        <title>Sequencing the genomes of 1000 actinobacteria strains.</title>
        <authorList>
            <person name="Klenk H.-P."/>
        </authorList>
    </citation>
    <scope>NUCLEOTIDE SEQUENCE [LARGE SCALE GENOMIC DNA]</scope>
    <source>
        <strain evidence="2 3">DSM 41656</strain>
    </source>
</reference>
<organism evidence="2 3">
    <name type="scientific">Kitasatospora paracochleata</name>
    <dbReference type="NCBI Taxonomy" id="58354"/>
    <lineage>
        <taxon>Bacteria</taxon>
        <taxon>Bacillati</taxon>
        <taxon>Actinomycetota</taxon>
        <taxon>Actinomycetes</taxon>
        <taxon>Kitasatosporales</taxon>
        <taxon>Streptomycetaceae</taxon>
        <taxon>Kitasatospora</taxon>
    </lineage>
</organism>
<feature type="domain" description="Hemerythrin-like" evidence="1">
    <location>
        <begin position="5"/>
        <end position="119"/>
    </location>
</feature>
<dbReference type="RefSeq" id="WP_253800224.1">
    <property type="nucleotide sequence ID" value="NZ_BAAAUB010000002.1"/>
</dbReference>
<dbReference type="PANTHER" id="PTHR35585:SF1">
    <property type="entry name" value="HHE DOMAIN PROTEIN (AFU_ORTHOLOGUE AFUA_4G00730)"/>
    <property type="match status" value="1"/>
</dbReference>
<name>A0ABT1J2I4_9ACTN</name>
<proteinExistence type="predicted"/>
<accession>A0ABT1J2I4</accession>
<sequence>MAEDVIDRITRDHREMLRLGGRLRADPERRAAARMRLDALVRGHVRAVERHVHPLVTRELAVGQPVDERTRALDRRMETLLDRLARSAPGSEYEAVADRMVDAVTEHVRFEEAEVLPHLRGALAPERLASLGELYGLARDR</sequence>
<protein>
    <recommendedName>
        <fullName evidence="1">Hemerythrin-like domain-containing protein</fullName>
    </recommendedName>
</protein>
<evidence type="ECO:0000259" key="1">
    <source>
        <dbReference type="Pfam" id="PF01814"/>
    </source>
</evidence>
<keyword evidence="3" id="KW-1185">Reference proteome</keyword>
<dbReference type="InterPro" id="IPR012312">
    <property type="entry name" value="Hemerythrin-like"/>
</dbReference>
<gene>
    <name evidence="2" type="ORF">FHR36_004805</name>
</gene>
<comment type="caution">
    <text evidence="2">The sequence shown here is derived from an EMBL/GenBank/DDBJ whole genome shotgun (WGS) entry which is preliminary data.</text>
</comment>
<dbReference type="EMBL" id="JAMZDX010000004">
    <property type="protein sequence ID" value="MCP2311642.1"/>
    <property type="molecule type" value="Genomic_DNA"/>
</dbReference>
<evidence type="ECO:0000313" key="2">
    <source>
        <dbReference type="EMBL" id="MCP2311642.1"/>
    </source>
</evidence>
<dbReference type="Proteomes" id="UP001206483">
    <property type="component" value="Unassembled WGS sequence"/>
</dbReference>